<reference evidence="2 3" key="1">
    <citation type="submission" date="2019-07" db="EMBL/GenBank/DDBJ databases">
        <title>Rhodococcus cavernicolus sp. nov., isolated from a cave.</title>
        <authorList>
            <person name="Lee S.D."/>
        </authorList>
    </citation>
    <scope>NUCLEOTIDE SEQUENCE [LARGE SCALE GENOMIC DNA]</scope>
    <source>
        <strain evidence="2 3">C1-24</strain>
    </source>
</reference>
<keyword evidence="1" id="KW-1133">Transmembrane helix</keyword>
<keyword evidence="1" id="KW-0472">Membrane</keyword>
<evidence type="ECO:0000256" key="1">
    <source>
        <dbReference type="SAM" id="Phobius"/>
    </source>
</evidence>
<sequence>MNPPDQTSVYEPPQPQRGLTAEERIAAAEQQIAENPEDQPLPPSMWRRFVQHAGIRHVLAQANGYPVVIKQFLQFCLILIYPAWVFAIVAGAVFYFVFWVLFWPVRAWMKTNKPEDYEKARRI</sequence>
<gene>
    <name evidence="2" type="ORF">FOY51_21905</name>
</gene>
<proteinExistence type="predicted"/>
<comment type="caution">
    <text evidence="2">The sequence shown here is derived from an EMBL/GenBank/DDBJ whole genome shotgun (WGS) entry which is preliminary data.</text>
</comment>
<dbReference type="RefSeq" id="WP_149432402.1">
    <property type="nucleotide sequence ID" value="NZ_VLNY01000014.1"/>
</dbReference>
<organism evidence="2 3">
    <name type="scientific">Antrihabitans cavernicola</name>
    <dbReference type="NCBI Taxonomy" id="2495913"/>
    <lineage>
        <taxon>Bacteria</taxon>
        <taxon>Bacillati</taxon>
        <taxon>Actinomycetota</taxon>
        <taxon>Actinomycetes</taxon>
        <taxon>Mycobacteriales</taxon>
        <taxon>Nocardiaceae</taxon>
        <taxon>Antrihabitans</taxon>
    </lineage>
</organism>
<keyword evidence="1" id="KW-0812">Transmembrane</keyword>
<dbReference type="OrthoDB" id="4482890at2"/>
<evidence type="ECO:0000313" key="2">
    <source>
        <dbReference type="EMBL" id="KAA0020021.1"/>
    </source>
</evidence>
<accession>A0A5A7S3P5</accession>
<name>A0A5A7S3P5_9NOCA</name>
<protein>
    <submittedName>
        <fullName evidence="2">Uncharacterized protein</fullName>
    </submittedName>
</protein>
<feature type="transmembrane region" description="Helical" evidence="1">
    <location>
        <begin position="72"/>
        <end position="103"/>
    </location>
</feature>
<dbReference type="Proteomes" id="UP000322244">
    <property type="component" value="Unassembled WGS sequence"/>
</dbReference>
<evidence type="ECO:0000313" key="3">
    <source>
        <dbReference type="Proteomes" id="UP000322244"/>
    </source>
</evidence>
<dbReference type="AlphaFoldDB" id="A0A5A7S3P5"/>
<dbReference type="EMBL" id="VLNY01000014">
    <property type="protein sequence ID" value="KAA0020021.1"/>
    <property type="molecule type" value="Genomic_DNA"/>
</dbReference>
<keyword evidence="3" id="KW-1185">Reference proteome</keyword>